<gene>
    <name evidence="11" type="ORF">CO002_04050</name>
</gene>
<evidence type="ECO:0000256" key="5">
    <source>
        <dbReference type="ARBA" id="ARBA00022793"/>
    </source>
</evidence>
<evidence type="ECO:0000259" key="10">
    <source>
        <dbReference type="Pfam" id="PF00215"/>
    </source>
</evidence>
<dbReference type="GO" id="GO:0044205">
    <property type="term" value="P:'de novo' UMP biosynthetic process"/>
    <property type="evidence" value="ECO:0007669"/>
    <property type="project" value="InterPro"/>
</dbReference>
<feature type="binding site" evidence="9">
    <location>
        <position position="29"/>
    </location>
    <ligand>
        <name>substrate</name>
    </ligand>
</feature>
<dbReference type="GO" id="GO:0004590">
    <property type="term" value="F:orotidine-5'-phosphate decarboxylase activity"/>
    <property type="evidence" value="ECO:0007669"/>
    <property type="project" value="UniProtKB-EC"/>
</dbReference>
<protein>
    <recommendedName>
        <fullName evidence="4">Orotidine 5'-phosphate decarboxylase</fullName>
        <ecNumber evidence="3">4.1.1.23</ecNumber>
    </recommendedName>
    <alternativeName>
        <fullName evidence="8">OMP decarboxylase</fullName>
    </alternativeName>
</protein>
<dbReference type="GO" id="GO:0005829">
    <property type="term" value="C:cytosol"/>
    <property type="evidence" value="ECO:0007669"/>
    <property type="project" value="TreeGrafter"/>
</dbReference>
<evidence type="ECO:0000256" key="7">
    <source>
        <dbReference type="ARBA" id="ARBA00023239"/>
    </source>
</evidence>
<evidence type="ECO:0000313" key="12">
    <source>
        <dbReference type="Proteomes" id="UP000231280"/>
    </source>
</evidence>
<dbReference type="SUPFAM" id="SSF51366">
    <property type="entry name" value="Ribulose-phoshate binding barrel"/>
    <property type="match status" value="1"/>
</dbReference>
<dbReference type="EMBL" id="PFGX01000114">
    <property type="protein sequence ID" value="PIW75074.1"/>
    <property type="molecule type" value="Genomic_DNA"/>
</dbReference>
<name>A0A2M7IEY8_9BACT</name>
<keyword evidence="6" id="KW-0665">Pyrimidine biosynthesis</keyword>
<evidence type="ECO:0000256" key="4">
    <source>
        <dbReference type="ARBA" id="ARBA00021923"/>
    </source>
</evidence>
<dbReference type="AlphaFoldDB" id="A0A2M7IEY8"/>
<evidence type="ECO:0000256" key="8">
    <source>
        <dbReference type="ARBA" id="ARBA00033428"/>
    </source>
</evidence>
<evidence type="ECO:0000256" key="6">
    <source>
        <dbReference type="ARBA" id="ARBA00022975"/>
    </source>
</evidence>
<dbReference type="InterPro" id="IPR014732">
    <property type="entry name" value="OMPdecase"/>
</dbReference>
<dbReference type="Proteomes" id="UP000231280">
    <property type="component" value="Unassembled WGS sequence"/>
</dbReference>
<dbReference type="Pfam" id="PF00215">
    <property type="entry name" value="OMPdecase"/>
    <property type="match status" value="1"/>
</dbReference>
<feature type="domain" description="Orotidine 5'-phosphate decarboxylase" evidence="10">
    <location>
        <begin position="13"/>
        <end position="72"/>
    </location>
</feature>
<sequence>MHKKMHKKQEKWDLRKQYPDMLLVTPGIRSEGVDAHDQKRIATPKAAIENGSDYLVMGRQFFTAPDPYQEVMRVLKEELEVI</sequence>
<dbReference type="PANTHER" id="PTHR32119:SF2">
    <property type="entry name" value="OROTIDINE 5'-PHOSPHATE DECARBOXYLASE"/>
    <property type="match status" value="1"/>
</dbReference>
<comment type="caution">
    <text evidence="11">The sequence shown here is derived from an EMBL/GenBank/DDBJ whole genome shotgun (WGS) entry which is preliminary data.</text>
</comment>
<evidence type="ECO:0000313" key="11">
    <source>
        <dbReference type="EMBL" id="PIW75074.1"/>
    </source>
</evidence>
<dbReference type="Gene3D" id="3.20.20.70">
    <property type="entry name" value="Aldolase class I"/>
    <property type="match status" value="1"/>
</dbReference>
<keyword evidence="7" id="KW-0456">Lyase</keyword>
<feature type="binding site" evidence="9">
    <location>
        <position position="38"/>
    </location>
    <ligand>
        <name>substrate</name>
    </ligand>
</feature>
<dbReference type="GO" id="GO:0006207">
    <property type="term" value="P:'de novo' pyrimidine nucleobase biosynthetic process"/>
    <property type="evidence" value="ECO:0007669"/>
    <property type="project" value="InterPro"/>
</dbReference>
<feature type="binding site" evidence="9">
    <location>
        <position position="59"/>
    </location>
    <ligand>
        <name>substrate</name>
    </ligand>
</feature>
<accession>A0A2M7IEY8</accession>
<feature type="binding site" evidence="9">
    <location>
        <position position="58"/>
    </location>
    <ligand>
        <name>substrate</name>
    </ligand>
</feature>
<comment type="pathway">
    <text evidence="2">Pyrimidine metabolism; UMP biosynthesis via de novo pathway; UMP from orotate: step 2/2.</text>
</comment>
<evidence type="ECO:0000256" key="1">
    <source>
        <dbReference type="ARBA" id="ARBA00002356"/>
    </source>
</evidence>
<comment type="function">
    <text evidence="1">Catalyzes the decarboxylation of orotidine 5'-monophosphate (OMP) to uridine 5'-monophosphate (UMP).</text>
</comment>
<evidence type="ECO:0000256" key="3">
    <source>
        <dbReference type="ARBA" id="ARBA00012321"/>
    </source>
</evidence>
<keyword evidence="5" id="KW-0210">Decarboxylase</keyword>
<proteinExistence type="predicted"/>
<dbReference type="InterPro" id="IPR011060">
    <property type="entry name" value="RibuloseP-bd_barrel"/>
</dbReference>
<dbReference type="PANTHER" id="PTHR32119">
    <property type="entry name" value="OROTIDINE 5'-PHOSPHATE DECARBOXYLASE"/>
    <property type="match status" value="1"/>
</dbReference>
<dbReference type="EC" id="4.1.1.23" evidence="3"/>
<evidence type="ECO:0000256" key="2">
    <source>
        <dbReference type="ARBA" id="ARBA00004861"/>
    </source>
</evidence>
<dbReference type="InterPro" id="IPR001754">
    <property type="entry name" value="OMPdeCOase_dom"/>
</dbReference>
<organism evidence="11 12">
    <name type="scientific">Candidatus Portnoybacteria bacterium CG_4_8_14_3_um_filter_44_10</name>
    <dbReference type="NCBI Taxonomy" id="1974802"/>
    <lineage>
        <taxon>Bacteria</taxon>
        <taxon>Candidatus Portnoyibacteriota</taxon>
    </lineage>
</organism>
<dbReference type="InterPro" id="IPR013785">
    <property type="entry name" value="Aldolase_TIM"/>
</dbReference>
<reference evidence="12" key="1">
    <citation type="submission" date="2017-09" db="EMBL/GenBank/DDBJ databases">
        <title>Depth-based differentiation of microbial function through sediment-hosted aquifers and enrichment of novel symbionts in the deep terrestrial subsurface.</title>
        <authorList>
            <person name="Probst A.J."/>
            <person name="Ladd B."/>
            <person name="Jarett J.K."/>
            <person name="Geller-Mcgrath D.E."/>
            <person name="Sieber C.M.K."/>
            <person name="Emerson J.B."/>
            <person name="Anantharaman K."/>
            <person name="Thomas B.C."/>
            <person name="Malmstrom R."/>
            <person name="Stieglmeier M."/>
            <person name="Klingl A."/>
            <person name="Woyke T."/>
            <person name="Ryan C.M."/>
            <person name="Banfield J.F."/>
        </authorList>
    </citation>
    <scope>NUCLEOTIDE SEQUENCE [LARGE SCALE GENOMIC DNA]</scope>
</reference>
<evidence type="ECO:0000256" key="9">
    <source>
        <dbReference type="PIRSR" id="PIRSR614732-2"/>
    </source>
</evidence>